<dbReference type="InterPro" id="IPR014001">
    <property type="entry name" value="Helicase_ATP-bd"/>
</dbReference>
<dbReference type="Proteomes" id="UP000761534">
    <property type="component" value="Unassembled WGS sequence"/>
</dbReference>
<feature type="compositionally biased region" description="Polar residues" evidence="9">
    <location>
        <begin position="440"/>
        <end position="451"/>
    </location>
</feature>
<keyword evidence="13" id="KW-1185">Reference proteome</keyword>
<evidence type="ECO:0000256" key="4">
    <source>
        <dbReference type="ARBA" id="ARBA00022801"/>
    </source>
</evidence>
<dbReference type="SUPFAM" id="SSF52540">
    <property type="entry name" value="P-loop containing nucleoside triphosphate hydrolases"/>
    <property type="match status" value="2"/>
</dbReference>
<dbReference type="InterPro" id="IPR000330">
    <property type="entry name" value="SNF2_N"/>
</dbReference>
<sequence length="767" mass="86923">MAVSDMSESASPSSTPSTSVPATPVNGADIASMDDSKKLSRLKFLVEKSKVYASILTEQLEKKEKEEEKKEERAAATGRRRSGRLKEQPKAPPPPPAPSKKTGTKKRGQKSILEFSRKKKGELFGEGEISSTKEALQKNDAVENSGKTDVVPSVGQPKLVTGGKMHEHQISGMEWLISLYENGLNGILADEMGLGKTLQTIAFLAYLIEHGVHGPFLIVGPLSTVENWINEVKRFTPTINTVKYHGTQQERAQLRKKYFNSKKQRENYPIVVTSYEMIVKDTKYLLTYGWKYVIVDEGHRIKNMNCKLIKELKRLDTANRLLLTGTPLQNKLAELWSLLNFLLPDVFTDLSLFQEWFDDIGDTSSLSSNSELVASLHSILRPFLLRRLKTDVEYELPPKREYVIYGDLTDDQVELYQSFLNKEPKEYIVNKILEARGSNKRINNTPHSTGKSAKRRRTELSYVEMDDDEFFESLERQDNERPSSEEPLPEDDDTLAMIKAAQQEVRAKGLQNMIMQLRLACNTPYLFYYPWTVNDKIDERIVKTSGKMLLLDKLCQRLVKNGHKILIFSQFTKMLDVLEDWVGELRGWKYGRIDGSSSQMARQESIDNFNNDTKTKVFLLSTRAGGLGINLSAADTVIIFDSDWNPQQDLQAIDRAHRIGQTKPVLVFRLATGNTVEQRLLERAGSKRQLEKTVIEKGRFKGLLFNNASTEQEAIDEISHELQKAKTTTEGGSITENDLKIILDRSKDAYDDAKIIAKDLSKNITLV</sequence>
<feature type="domain" description="Helicase C-terminal" evidence="11">
    <location>
        <begin position="553"/>
        <end position="699"/>
    </location>
</feature>
<evidence type="ECO:0000256" key="5">
    <source>
        <dbReference type="ARBA" id="ARBA00022806"/>
    </source>
</evidence>
<dbReference type="SMART" id="SM00487">
    <property type="entry name" value="DEXDc"/>
    <property type="match status" value="1"/>
</dbReference>
<evidence type="ECO:0000256" key="1">
    <source>
        <dbReference type="ARBA" id="ARBA00004123"/>
    </source>
</evidence>
<keyword evidence="8" id="KW-0539">Nucleus</keyword>
<evidence type="ECO:0000259" key="11">
    <source>
        <dbReference type="PROSITE" id="PS51194"/>
    </source>
</evidence>
<comment type="subcellular location">
    <subcellularLocation>
        <location evidence="1">Nucleus</location>
    </subcellularLocation>
</comment>
<feature type="region of interest" description="Disordered" evidence="9">
    <location>
        <begin position="135"/>
        <end position="154"/>
    </location>
</feature>
<dbReference type="InterPro" id="IPR027417">
    <property type="entry name" value="P-loop_NTPase"/>
</dbReference>
<dbReference type="Pfam" id="PF00271">
    <property type="entry name" value="Helicase_C"/>
    <property type="match status" value="1"/>
</dbReference>
<dbReference type="Gene3D" id="3.40.50.10810">
    <property type="entry name" value="Tandem AAA-ATPase domain"/>
    <property type="match status" value="1"/>
</dbReference>
<dbReference type="InterPro" id="IPR038718">
    <property type="entry name" value="SNF2-like_sf"/>
</dbReference>
<dbReference type="GO" id="GO:0004386">
    <property type="term" value="F:helicase activity"/>
    <property type="evidence" value="ECO:0007669"/>
    <property type="project" value="UniProtKB-KW"/>
</dbReference>
<evidence type="ECO:0000256" key="2">
    <source>
        <dbReference type="ARBA" id="ARBA00007025"/>
    </source>
</evidence>
<evidence type="ECO:0000256" key="3">
    <source>
        <dbReference type="ARBA" id="ARBA00022741"/>
    </source>
</evidence>
<evidence type="ECO:0000256" key="6">
    <source>
        <dbReference type="ARBA" id="ARBA00022840"/>
    </source>
</evidence>
<dbReference type="PROSITE" id="PS51192">
    <property type="entry name" value="HELICASE_ATP_BIND_1"/>
    <property type="match status" value="1"/>
</dbReference>
<keyword evidence="3" id="KW-0547">Nucleotide-binding</keyword>
<evidence type="ECO:0000259" key="10">
    <source>
        <dbReference type="PROSITE" id="PS51192"/>
    </source>
</evidence>
<evidence type="ECO:0000313" key="13">
    <source>
        <dbReference type="Proteomes" id="UP000761534"/>
    </source>
</evidence>
<evidence type="ECO:0000256" key="7">
    <source>
        <dbReference type="ARBA" id="ARBA00023054"/>
    </source>
</evidence>
<feature type="compositionally biased region" description="Basic and acidic residues" evidence="9">
    <location>
        <begin position="59"/>
        <end position="74"/>
    </location>
</feature>
<dbReference type="VEuPathDB" id="FungiDB:TRICI_001011"/>
<comment type="similarity">
    <text evidence="2">Belongs to the SNF2/RAD54 helicase family.</text>
</comment>
<keyword evidence="4" id="KW-0378">Hydrolase</keyword>
<dbReference type="GO" id="GO:0005524">
    <property type="term" value="F:ATP binding"/>
    <property type="evidence" value="ECO:0007669"/>
    <property type="project" value="UniProtKB-KW"/>
</dbReference>
<proteinExistence type="inferred from homology"/>
<dbReference type="OrthoDB" id="5857104at2759"/>
<feature type="compositionally biased region" description="Low complexity" evidence="9">
    <location>
        <begin position="1"/>
        <end position="25"/>
    </location>
</feature>
<reference evidence="12" key="1">
    <citation type="journal article" date="2019" name="G3 (Bethesda)">
        <title>Genome Assemblies of Two Rare Opportunistic Yeast Pathogens: Diutina rugosa (syn. Candida rugosa) and Trichomonascus ciferrii (syn. Candida ciferrii).</title>
        <authorList>
            <person name="Mixao V."/>
            <person name="Saus E."/>
            <person name="Hansen A.P."/>
            <person name="Lass-Florl C."/>
            <person name="Gabaldon T."/>
        </authorList>
    </citation>
    <scope>NUCLEOTIDE SEQUENCE</scope>
    <source>
        <strain evidence="12">CBS 4856</strain>
    </source>
</reference>
<dbReference type="FunFam" id="3.40.50.10810:FF:000015">
    <property type="entry name" value="lymphoid-specific helicase isoform X1"/>
    <property type="match status" value="1"/>
</dbReference>
<feature type="region of interest" description="Disordered" evidence="9">
    <location>
        <begin position="57"/>
        <end position="112"/>
    </location>
</feature>
<dbReference type="GO" id="GO:0005634">
    <property type="term" value="C:nucleus"/>
    <property type="evidence" value="ECO:0007669"/>
    <property type="project" value="UniProtKB-SubCell"/>
</dbReference>
<dbReference type="PROSITE" id="PS51194">
    <property type="entry name" value="HELICASE_CTER"/>
    <property type="match status" value="1"/>
</dbReference>
<protein>
    <submittedName>
        <fullName evidence="12">Uncharacterized protein</fullName>
    </submittedName>
</protein>
<feature type="domain" description="Helicase ATP-binding" evidence="10">
    <location>
        <begin position="177"/>
        <end position="345"/>
    </location>
</feature>
<evidence type="ECO:0000256" key="8">
    <source>
        <dbReference type="ARBA" id="ARBA00023242"/>
    </source>
</evidence>
<dbReference type="Pfam" id="PF00176">
    <property type="entry name" value="SNF2-rel_dom"/>
    <property type="match status" value="1"/>
</dbReference>
<name>A0A642V9S7_9ASCO</name>
<dbReference type="Gene3D" id="3.40.50.300">
    <property type="entry name" value="P-loop containing nucleotide triphosphate hydrolases"/>
    <property type="match status" value="1"/>
</dbReference>
<keyword evidence="5" id="KW-0347">Helicase</keyword>
<dbReference type="SMART" id="SM00490">
    <property type="entry name" value="HELICc"/>
    <property type="match status" value="1"/>
</dbReference>
<dbReference type="AlphaFoldDB" id="A0A642V9S7"/>
<organism evidence="12 13">
    <name type="scientific">Trichomonascus ciferrii</name>
    <dbReference type="NCBI Taxonomy" id="44093"/>
    <lineage>
        <taxon>Eukaryota</taxon>
        <taxon>Fungi</taxon>
        <taxon>Dikarya</taxon>
        <taxon>Ascomycota</taxon>
        <taxon>Saccharomycotina</taxon>
        <taxon>Dipodascomycetes</taxon>
        <taxon>Dipodascales</taxon>
        <taxon>Trichomonascaceae</taxon>
        <taxon>Trichomonascus</taxon>
        <taxon>Trichomonascus ciferrii complex</taxon>
    </lineage>
</organism>
<dbReference type="EMBL" id="SWFS01000078">
    <property type="protein sequence ID" value="KAA8916892.1"/>
    <property type="molecule type" value="Genomic_DNA"/>
</dbReference>
<dbReference type="PANTHER" id="PTHR10799">
    <property type="entry name" value="SNF2/RAD54 HELICASE FAMILY"/>
    <property type="match status" value="1"/>
</dbReference>
<gene>
    <name evidence="12" type="ORF">TRICI_001011</name>
</gene>
<evidence type="ECO:0000256" key="9">
    <source>
        <dbReference type="SAM" id="MobiDB-lite"/>
    </source>
</evidence>
<accession>A0A642V9S7</accession>
<feature type="region of interest" description="Disordered" evidence="9">
    <location>
        <begin position="439"/>
        <end position="458"/>
    </location>
</feature>
<feature type="region of interest" description="Disordered" evidence="9">
    <location>
        <begin position="1"/>
        <end position="36"/>
    </location>
</feature>
<keyword evidence="7" id="KW-0175">Coiled coil</keyword>
<keyword evidence="6" id="KW-0067">ATP-binding</keyword>
<comment type="caution">
    <text evidence="12">The sequence shown here is derived from an EMBL/GenBank/DDBJ whole genome shotgun (WGS) entry which is preliminary data.</text>
</comment>
<evidence type="ECO:0000313" key="12">
    <source>
        <dbReference type="EMBL" id="KAA8916892.1"/>
    </source>
</evidence>
<dbReference type="InterPro" id="IPR049730">
    <property type="entry name" value="SNF2/RAD54-like_C"/>
</dbReference>
<dbReference type="InterPro" id="IPR001650">
    <property type="entry name" value="Helicase_C-like"/>
</dbReference>
<dbReference type="GO" id="GO:0016787">
    <property type="term" value="F:hydrolase activity"/>
    <property type="evidence" value="ECO:0007669"/>
    <property type="project" value="UniProtKB-KW"/>
</dbReference>
<dbReference type="CDD" id="cd18793">
    <property type="entry name" value="SF2_C_SNF"/>
    <property type="match status" value="1"/>
</dbReference>